<sequence>MEKLLKMPRILSRNVSLSSSALSPARQVISVKRRRGRLSMGMIYCGQWRH</sequence>
<protein>
    <submittedName>
        <fullName evidence="1">Uncharacterized protein MANES_10G041500</fullName>
    </submittedName>
</protein>
<evidence type="ECO:0000313" key="1">
    <source>
        <dbReference type="EMBL" id="MBX00964.1"/>
    </source>
</evidence>
<organism evidence="1">
    <name type="scientific">Rhizophora mucronata</name>
    <name type="common">Asiatic mangrove</name>
    <dbReference type="NCBI Taxonomy" id="61149"/>
    <lineage>
        <taxon>Eukaryota</taxon>
        <taxon>Viridiplantae</taxon>
        <taxon>Streptophyta</taxon>
        <taxon>Embryophyta</taxon>
        <taxon>Tracheophyta</taxon>
        <taxon>Spermatophyta</taxon>
        <taxon>Magnoliopsida</taxon>
        <taxon>eudicotyledons</taxon>
        <taxon>Gunneridae</taxon>
        <taxon>Pentapetalae</taxon>
        <taxon>rosids</taxon>
        <taxon>fabids</taxon>
        <taxon>Malpighiales</taxon>
        <taxon>Rhizophoraceae</taxon>
        <taxon>Rhizophora</taxon>
    </lineage>
</organism>
<dbReference type="AlphaFoldDB" id="A0A2P2K5H4"/>
<name>A0A2P2K5H4_RHIMU</name>
<reference evidence="1" key="1">
    <citation type="submission" date="2018-02" db="EMBL/GenBank/DDBJ databases">
        <title>Rhizophora mucronata_Transcriptome.</title>
        <authorList>
            <person name="Meera S.P."/>
            <person name="Sreeshan A."/>
            <person name="Augustine A."/>
        </authorList>
    </citation>
    <scope>NUCLEOTIDE SEQUENCE</scope>
    <source>
        <tissue evidence="1">Leaf</tissue>
    </source>
</reference>
<proteinExistence type="predicted"/>
<accession>A0A2P2K5H4</accession>
<dbReference type="EMBL" id="GGEC01020480">
    <property type="protein sequence ID" value="MBX00964.1"/>
    <property type="molecule type" value="Transcribed_RNA"/>
</dbReference>